<organism evidence="2 3">
    <name type="scientific">Amborella trichopoda</name>
    <dbReference type="NCBI Taxonomy" id="13333"/>
    <lineage>
        <taxon>Eukaryota</taxon>
        <taxon>Viridiplantae</taxon>
        <taxon>Streptophyta</taxon>
        <taxon>Embryophyta</taxon>
        <taxon>Tracheophyta</taxon>
        <taxon>Spermatophyta</taxon>
        <taxon>Magnoliopsida</taxon>
        <taxon>Amborellales</taxon>
        <taxon>Amborellaceae</taxon>
        <taxon>Amborella</taxon>
    </lineage>
</organism>
<keyword evidence="3" id="KW-1185">Reference proteome</keyword>
<gene>
    <name evidence="2" type="ORF">AMTR_s00054p00189020</name>
</gene>
<sequence>MDSSRDSGETETTETRAAEVDKEAETVGCRLRARRGERDRLSERAARWIAAESRGQGGMLFSGGGSWLVCCDCRWRKMG</sequence>
<evidence type="ECO:0000313" key="2">
    <source>
        <dbReference type="EMBL" id="ERN18182.1"/>
    </source>
</evidence>
<name>U5D9T3_AMBTC</name>
<dbReference type="Gramene" id="ERN18182">
    <property type="protein sequence ID" value="ERN18182"/>
    <property type="gene ID" value="AMTR_s00054p00189020"/>
</dbReference>
<dbReference type="AlphaFoldDB" id="U5D9T3"/>
<accession>U5D9T3</accession>
<proteinExistence type="predicted"/>
<evidence type="ECO:0000256" key="1">
    <source>
        <dbReference type="SAM" id="MobiDB-lite"/>
    </source>
</evidence>
<protein>
    <submittedName>
        <fullName evidence="2">Uncharacterized protein</fullName>
    </submittedName>
</protein>
<evidence type="ECO:0000313" key="3">
    <source>
        <dbReference type="Proteomes" id="UP000017836"/>
    </source>
</evidence>
<dbReference type="HOGENOM" id="CLU_2609263_0_0_1"/>
<reference evidence="3" key="1">
    <citation type="journal article" date="2013" name="Science">
        <title>The Amborella genome and the evolution of flowering plants.</title>
        <authorList>
            <consortium name="Amborella Genome Project"/>
        </authorList>
    </citation>
    <scope>NUCLEOTIDE SEQUENCE [LARGE SCALE GENOMIC DNA]</scope>
</reference>
<dbReference type="Proteomes" id="UP000017836">
    <property type="component" value="Unassembled WGS sequence"/>
</dbReference>
<dbReference type="EMBL" id="KI392271">
    <property type="protein sequence ID" value="ERN18182.1"/>
    <property type="molecule type" value="Genomic_DNA"/>
</dbReference>
<feature type="region of interest" description="Disordered" evidence="1">
    <location>
        <begin position="1"/>
        <end position="23"/>
    </location>
</feature>